<dbReference type="Gene3D" id="3.40.1350.60">
    <property type="match status" value="1"/>
</dbReference>
<dbReference type="PANTHER" id="PTHR30545:SF2">
    <property type="entry name" value="SUGAR FERMENTATION STIMULATION PROTEIN A"/>
    <property type="match status" value="1"/>
</dbReference>
<dbReference type="RefSeq" id="WP_306351975.1">
    <property type="nucleotide sequence ID" value="NZ_JASAWV010000013.1"/>
</dbReference>
<accession>A0AAW8CCX6</accession>
<keyword evidence="3" id="KW-1185">Reference proteome</keyword>
<sequence length="57" mass="6565">MQDTQTLRRQKHLRELTSVAHQRNRATVLFAILHSGINSFQVAEQIDPKYAELCKTA</sequence>
<dbReference type="PANTHER" id="PTHR30545">
    <property type="entry name" value="SUGAR FERMENTATION STIMULATION PROTEIN A"/>
    <property type="match status" value="1"/>
</dbReference>
<evidence type="ECO:0000259" key="1">
    <source>
        <dbReference type="Pfam" id="PF03749"/>
    </source>
</evidence>
<evidence type="ECO:0000313" key="3">
    <source>
        <dbReference type="Proteomes" id="UP001226020"/>
    </source>
</evidence>
<gene>
    <name evidence="2" type="ORF">QJU57_08400</name>
</gene>
<dbReference type="InterPro" id="IPR005224">
    <property type="entry name" value="SfsA"/>
</dbReference>
<dbReference type="AlphaFoldDB" id="A0AAW8CCX6"/>
<dbReference type="GO" id="GO:0003677">
    <property type="term" value="F:DNA binding"/>
    <property type="evidence" value="ECO:0007669"/>
    <property type="project" value="InterPro"/>
</dbReference>
<dbReference type="EMBL" id="JASAXT010000015">
    <property type="protein sequence ID" value="MDP8149093.1"/>
    <property type="molecule type" value="Genomic_DNA"/>
</dbReference>
<dbReference type="InterPro" id="IPR040452">
    <property type="entry name" value="SfsA_C"/>
</dbReference>
<reference evidence="2 3" key="1">
    <citation type="journal article" date="2023" name="Front. Microbiol.">
        <title>Phylogeography and host specificity of Pasteurellaceae pathogenic to sea-farmed fish in the north-east Atlantic.</title>
        <authorList>
            <person name="Gulla S."/>
            <person name="Colquhoun D.J."/>
            <person name="Olsen A.B."/>
            <person name="Spilsberg B."/>
            <person name="Lagesen K."/>
            <person name="Aakesson C.P."/>
            <person name="Strom S."/>
            <person name="Manji F."/>
            <person name="Birkbeck T.H."/>
            <person name="Nilsen H.K."/>
        </authorList>
    </citation>
    <scope>NUCLEOTIDE SEQUENCE [LARGE SCALE GENOMIC DNA]</scope>
    <source>
        <strain evidence="2 3">NVIB3131</strain>
    </source>
</reference>
<name>A0AAW8CCX6_9PAST</name>
<protein>
    <submittedName>
        <fullName evidence="2">DNA/RNA nuclease SfsA</fullName>
    </submittedName>
</protein>
<dbReference type="Pfam" id="PF03749">
    <property type="entry name" value="SfsA"/>
    <property type="match status" value="1"/>
</dbReference>
<comment type="caution">
    <text evidence="2">The sequence shown here is derived from an EMBL/GenBank/DDBJ whole genome shotgun (WGS) entry which is preliminary data.</text>
</comment>
<evidence type="ECO:0000313" key="2">
    <source>
        <dbReference type="EMBL" id="MDP8149093.1"/>
    </source>
</evidence>
<feature type="domain" description="Sugar fermentation stimulation protein C-terminal" evidence="1">
    <location>
        <begin position="3"/>
        <end position="57"/>
    </location>
</feature>
<proteinExistence type="predicted"/>
<dbReference type="Proteomes" id="UP001226020">
    <property type="component" value="Unassembled WGS sequence"/>
</dbReference>
<organism evidence="2 3">
    <name type="scientific">Phocoenobacter atlanticus subsp. atlanticus</name>
    <dbReference type="NCBI Taxonomy" id="3061285"/>
    <lineage>
        <taxon>Bacteria</taxon>
        <taxon>Pseudomonadati</taxon>
        <taxon>Pseudomonadota</taxon>
        <taxon>Gammaproteobacteria</taxon>
        <taxon>Pasteurellales</taxon>
        <taxon>Pasteurellaceae</taxon>
        <taxon>Phocoenobacter</taxon>
        <taxon>Phocoenobacter atlanticus</taxon>
    </lineage>
</organism>